<comment type="subunit">
    <text evidence="8">DNA polymerase III contains a core (composed of alpha, epsilon and theta chains) that associates with a tau subunit. This core dimerizes to form the POLIII' complex. PolIII' associates with the gamma complex (composed of gamma, delta, delta', psi and chi chains) and with the beta chain to form the complete DNA polymerase III complex.</text>
</comment>
<accession>A0A2H0V998</accession>
<protein>
    <recommendedName>
        <fullName evidence="8">DNA polymerase III subunit gamma/tau</fullName>
        <ecNumber evidence="8">2.7.7.7</ecNumber>
    </recommendedName>
</protein>
<keyword evidence="8" id="KW-0548">Nucleotidyltransferase</keyword>
<dbReference type="CDD" id="cd18137">
    <property type="entry name" value="HLD_clamp_pol_III_gamma_tau"/>
    <property type="match status" value="1"/>
</dbReference>
<proteinExistence type="inferred from homology"/>
<comment type="similarity">
    <text evidence="1 8">Belongs to the DnaX/STICHEL family.</text>
</comment>
<dbReference type="InterPro" id="IPR003593">
    <property type="entry name" value="AAA+_ATPase"/>
</dbReference>
<dbReference type="GO" id="GO:0009360">
    <property type="term" value="C:DNA polymerase III complex"/>
    <property type="evidence" value="ECO:0007669"/>
    <property type="project" value="InterPro"/>
</dbReference>
<evidence type="ECO:0000256" key="7">
    <source>
        <dbReference type="ARBA" id="ARBA00049244"/>
    </source>
</evidence>
<dbReference type="GO" id="GO:0003887">
    <property type="term" value="F:DNA-directed DNA polymerase activity"/>
    <property type="evidence" value="ECO:0007669"/>
    <property type="project" value="UniProtKB-KW"/>
</dbReference>
<dbReference type="Gene3D" id="1.20.272.10">
    <property type="match status" value="1"/>
</dbReference>
<dbReference type="InterPro" id="IPR027417">
    <property type="entry name" value="P-loop_NTPase"/>
</dbReference>
<keyword evidence="4" id="KW-0862">Zinc</keyword>
<dbReference type="NCBIfam" id="NF004046">
    <property type="entry name" value="PRK05563.1"/>
    <property type="match status" value="1"/>
</dbReference>
<keyword evidence="8" id="KW-0808">Transferase</keyword>
<name>A0A2H0V998_9BACT</name>
<reference evidence="11" key="1">
    <citation type="submission" date="2017-09" db="EMBL/GenBank/DDBJ databases">
        <title>Depth-based differentiation of microbial function through sediment-hosted aquifers and enrichment of novel symbionts in the deep terrestrial subsurface.</title>
        <authorList>
            <person name="Probst A.J."/>
            <person name="Ladd B."/>
            <person name="Jarett J.K."/>
            <person name="Geller-Mcgrath D.E."/>
            <person name="Sieber C.M.K."/>
            <person name="Emerson J.B."/>
            <person name="Anantharaman K."/>
            <person name="Thomas B.C."/>
            <person name="Malmstrom R."/>
            <person name="Stieglmeier M."/>
            <person name="Klingl A."/>
            <person name="Woyke T."/>
            <person name="Ryan C.M."/>
            <person name="Banfield J.F."/>
        </authorList>
    </citation>
    <scope>NUCLEOTIDE SEQUENCE [LARGE SCALE GENOMIC DNA]</scope>
</reference>
<evidence type="ECO:0000256" key="5">
    <source>
        <dbReference type="ARBA" id="ARBA00022840"/>
    </source>
</evidence>
<feature type="domain" description="AAA+ ATPase" evidence="9">
    <location>
        <begin position="35"/>
        <end position="180"/>
    </location>
</feature>
<dbReference type="GO" id="GO:0006261">
    <property type="term" value="P:DNA-templated DNA replication"/>
    <property type="evidence" value="ECO:0007669"/>
    <property type="project" value="TreeGrafter"/>
</dbReference>
<keyword evidence="6 8" id="KW-0239">DNA-directed DNA polymerase</keyword>
<keyword evidence="2" id="KW-0479">Metal-binding</keyword>
<evidence type="ECO:0000259" key="9">
    <source>
        <dbReference type="SMART" id="SM00382"/>
    </source>
</evidence>
<evidence type="ECO:0000256" key="2">
    <source>
        <dbReference type="ARBA" id="ARBA00022723"/>
    </source>
</evidence>
<dbReference type="GO" id="GO:0005524">
    <property type="term" value="F:ATP binding"/>
    <property type="evidence" value="ECO:0007669"/>
    <property type="project" value="UniProtKB-KW"/>
</dbReference>
<dbReference type="SMART" id="SM00382">
    <property type="entry name" value="AAA"/>
    <property type="match status" value="1"/>
</dbReference>
<dbReference type="GO" id="GO:0003677">
    <property type="term" value="F:DNA binding"/>
    <property type="evidence" value="ECO:0007669"/>
    <property type="project" value="InterPro"/>
</dbReference>
<dbReference type="Proteomes" id="UP000229972">
    <property type="component" value="Unassembled WGS sequence"/>
</dbReference>
<keyword evidence="8" id="KW-0235">DNA replication</keyword>
<dbReference type="CDD" id="cd00009">
    <property type="entry name" value="AAA"/>
    <property type="match status" value="1"/>
</dbReference>
<dbReference type="InterPro" id="IPR045085">
    <property type="entry name" value="HLD_clamp_pol_III_gamma_tau"/>
</dbReference>
<dbReference type="Pfam" id="PF13177">
    <property type="entry name" value="DNA_pol3_delta2"/>
    <property type="match status" value="1"/>
</dbReference>
<dbReference type="PANTHER" id="PTHR11669:SF0">
    <property type="entry name" value="PROTEIN STICHEL-LIKE 2"/>
    <property type="match status" value="1"/>
</dbReference>
<keyword evidence="3 8" id="KW-0547">Nucleotide-binding</keyword>
<dbReference type="Gene3D" id="3.40.50.300">
    <property type="entry name" value="P-loop containing nucleotide triphosphate hydrolases"/>
    <property type="match status" value="1"/>
</dbReference>
<dbReference type="InterPro" id="IPR008921">
    <property type="entry name" value="DNA_pol3_clamp-load_cplx_C"/>
</dbReference>
<evidence type="ECO:0000313" key="11">
    <source>
        <dbReference type="Proteomes" id="UP000229972"/>
    </source>
</evidence>
<organism evidence="10 11">
    <name type="scientific">Candidatus Falkowbacteria bacterium CG10_big_fil_rev_8_21_14_0_10_37_18</name>
    <dbReference type="NCBI Taxonomy" id="1974562"/>
    <lineage>
        <taxon>Bacteria</taxon>
        <taxon>Candidatus Falkowiibacteriota</taxon>
    </lineage>
</organism>
<dbReference type="SUPFAM" id="SSF52540">
    <property type="entry name" value="P-loop containing nucleoside triphosphate hydrolases"/>
    <property type="match status" value="1"/>
</dbReference>
<dbReference type="SUPFAM" id="SSF48019">
    <property type="entry name" value="post-AAA+ oligomerization domain-like"/>
    <property type="match status" value="1"/>
</dbReference>
<evidence type="ECO:0000313" key="10">
    <source>
        <dbReference type="EMBL" id="PIR95676.1"/>
    </source>
</evidence>
<gene>
    <name evidence="8" type="primary">dnaX</name>
    <name evidence="10" type="ORF">COT93_00925</name>
</gene>
<evidence type="ECO:0000256" key="4">
    <source>
        <dbReference type="ARBA" id="ARBA00022833"/>
    </source>
</evidence>
<dbReference type="FunFam" id="3.40.50.300:FF:000014">
    <property type="entry name" value="DNA polymerase III subunit gamma/tau"/>
    <property type="match status" value="1"/>
</dbReference>
<keyword evidence="5 8" id="KW-0067">ATP-binding</keyword>
<evidence type="ECO:0000256" key="3">
    <source>
        <dbReference type="ARBA" id="ARBA00022741"/>
    </source>
</evidence>
<comment type="caution">
    <text evidence="10">The sequence shown here is derived from an EMBL/GenBank/DDBJ whole genome shotgun (WGS) entry which is preliminary data.</text>
</comment>
<evidence type="ECO:0000256" key="8">
    <source>
        <dbReference type="RuleBase" id="RU364063"/>
    </source>
</evidence>
<evidence type="ECO:0000256" key="1">
    <source>
        <dbReference type="ARBA" id="ARBA00006360"/>
    </source>
</evidence>
<dbReference type="GO" id="GO:0046872">
    <property type="term" value="F:metal ion binding"/>
    <property type="evidence" value="ECO:0007669"/>
    <property type="project" value="UniProtKB-KW"/>
</dbReference>
<dbReference type="PANTHER" id="PTHR11669">
    <property type="entry name" value="REPLICATION FACTOR C / DNA POLYMERASE III GAMMA-TAU SUBUNIT"/>
    <property type="match status" value="1"/>
</dbReference>
<dbReference type="Gene3D" id="1.10.8.60">
    <property type="match status" value="1"/>
</dbReference>
<dbReference type="InterPro" id="IPR012763">
    <property type="entry name" value="DNA_pol_III_sug/sutau_N"/>
</dbReference>
<evidence type="ECO:0000256" key="6">
    <source>
        <dbReference type="ARBA" id="ARBA00022932"/>
    </source>
</evidence>
<dbReference type="InterPro" id="IPR050238">
    <property type="entry name" value="DNA_Rep/Repair_Clamp_Loader"/>
</dbReference>
<comment type="function">
    <text evidence="8">DNA polymerase III is a complex, multichain enzyme responsible for most of the replicative synthesis in bacteria. This DNA polymerase also exhibits 3' to 5' exonuclease activity.</text>
</comment>
<comment type="catalytic activity">
    <reaction evidence="7 8">
        <text>DNA(n) + a 2'-deoxyribonucleoside 5'-triphosphate = DNA(n+1) + diphosphate</text>
        <dbReference type="Rhea" id="RHEA:22508"/>
        <dbReference type="Rhea" id="RHEA-COMP:17339"/>
        <dbReference type="Rhea" id="RHEA-COMP:17340"/>
        <dbReference type="ChEBI" id="CHEBI:33019"/>
        <dbReference type="ChEBI" id="CHEBI:61560"/>
        <dbReference type="ChEBI" id="CHEBI:173112"/>
        <dbReference type="EC" id="2.7.7.7"/>
    </reaction>
</comment>
<sequence>MPTLYRDYRPQTFAEVLGQNHVKITLQNEISAGRPASSYLFCGPRAVGKTTLARVLSKSLNCEKRKKGDIEPCNNCPSCRSITSGQNLDVVEIDAASNTGVDNVRENIISFARLAPAGEKFKVFIIDEVHMLSTSAFNALLKTIEEPPAYVIFILCTTEIQKVPTTIISRCERFDFKRISSKEIVKKLSIIATAEKIKIAPSVLTDIARLSGGHLRDAESLLGQVFSLGDKEVTSEQAELVIPHYNSLEAVSLLDYLNKHDAAKALSLINTLVDSGVNVKVFINEIIALLRKVMLGKVNPELETTLGLGLDDELEKRLGQVAVDLDWLDIFLFTRRFLEAASDNKSPLIPQLPLELAVAELCLGSKTTIVTSSSPKQLPPTPTTKSNNIFSRTDASKLSQPINKENKNKSEIISAATKKEKIFPSGESFNLSLSEVMEKWPEFLIKIRKNNHSLSFVLQSCQPCAIANGELSLTFKYKFHLDRVNDPNIKILVVQAAAEVFGLALKINAILDENLEINKEEKRKKLTDSVDNDINVAEVSAAIKDEDRQSPAAVQAELITKKSGGSLGNILKTFGGEIIN</sequence>
<dbReference type="EMBL" id="PFAL01000012">
    <property type="protein sequence ID" value="PIR95676.1"/>
    <property type="molecule type" value="Genomic_DNA"/>
</dbReference>
<dbReference type="EC" id="2.7.7.7" evidence="8"/>
<dbReference type="AlphaFoldDB" id="A0A2H0V998"/>
<dbReference type="NCBIfam" id="TIGR02397">
    <property type="entry name" value="dnaX_nterm"/>
    <property type="match status" value="1"/>
</dbReference>